<dbReference type="InterPro" id="IPR050985">
    <property type="entry name" value="Alpha-glycosidase_related"/>
</dbReference>
<evidence type="ECO:0000313" key="7">
    <source>
        <dbReference type="EMBL" id="MDT3768117.1"/>
    </source>
</evidence>
<dbReference type="CDD" id="cd14791">
    <property type="entry name" value="GH36"/>
    <property type="match status" value="1"/>
</dbReference>
<dbReference type="EC" id="3.2.1.22" evidence="2 5"/>
<evidence type="ECO:0000256" key="2">
    <source>
        <dbReference type="ARBA" id="ARBA00012755"/>
    </source>
</evidence>
<gene>
    <name evidence="7" type="ORF">QS713_08605</name>
</gene>
<comment type="similarity">
    <text evidence="5">Belongs to the glycosyl hydrolase.</text>
</comment>
<evidence type="ECO:0000256" key="1">
    <source>
        <dbReference type="ARBA" id="ARBA00001255"/>
    </source>
</evidence>
<dbReference type="GO" id="GO:0004557">
    <property type="term" value="F:alpha-galactosidase activity"/>
    <property type="evidence" value="ECO:0007669"/>
    <property type="project" value="UniProtKB-EC"/>
</dbReference>
<dbReference type="InterPro" id="IPR013785">
    <property type="entry name" value="Aldolase_TIM"/>
</dbReference>
<dbReference type="PIRSF" id="PIRSF005536">
    <property type="entry name" value="Agal"/>
    <property type="match status" value="1"/>
</dbReference>
<keyword evidence="4 5" id="KW-0326">Glycosidase</keyword>
<dbReference type="EMBL" id="JASXSX010000005">
    <property type="protein sequence ID" value="MDT3768117.1"/>
    <property type="molecule type" value="Genomic_DNA"/>
</dbReference>
<dbReference type="InterPro" id="IPR000111">
    <property type="entry name" value="Glyco_hydro_27/36_CS"/>
</dbReference>
<comment type="catalytic activity">
    <reaction evidence="1 5">
        <text>Hydrolysis of terminal, non-reducing alpha-D-galactose residues in alpha-D-galactosides, including galactose oligosaccharides, galactomannans and galactolipids.</text>
        <dbReference type="EC" id="3.2.1.22"/>
    </reaction>
</comment>
<dbReference type="InterPro" id="IPR017853">
    <property type="entry name" value="GH"/>
</dbReference>
<comment type="caution">
    <text evidence="7">The sequence shown here is derived from an EMBL/GenBank/DDBJ whole genome shotgun (WGS) entry which is preliminary data.</text>
</comment>
<keyword evidence="3 5" id="KW-0378">Hydrolase</keyword>
<dbReference type="RefSeq" id="WP_313274518.1">
    <property type="nucleotide sequence ID" value="NZ_JASXSX010000005.1"/>
</dbReference>
<dbReference type="PANTHER" id="PTHR43053:SF3">
    <property type="entry name" value="ALPHA-GALACTOSIDASE C-RELATED"/>
    <property type="match status" value="1"/>
</dbReference>
<organism evidence="7 8">
    <name type="scientific">Gleimia hominis</name>
    <dbReference type="NCBI Taxonomy" id="595468"/>
    <lineage>
        <taxon>Bacteria</taxon>
        <taxon>Bacillati</taxon>
        <taxon>Actinomycetota</taxon>
        <taxon>Actinomycetes</taxon>
        <taxon>Actinomycetales</taxon>
        <taxon>Actinomycetaceae</taxon>
        <taxon>Gleimia</taxon>
    </lineage>
</organism>
<evidence type="ECO:0000313" key="8">
    <source>
        <dbReference type="Proteomes" id="UP001247542"/>
    </source>
</evidence>
<dbReference type="InterPro" id="IPR031704">
    <property type="entry name" value="Glyco_hydro_36_N"/>
</dbReference>
<dbReference type="InterPro" id="IPR002252">
    <property type="entry name" value="Glyco_hydro_36"/>
</dbReference>
<protein>
    <recommendedName>
        <fullName evidence="2 5">Alpha-galactosidase</fullName>
        <ecNumber evidence="2 5">3.2.1.22</ecNumber>
    </recommendedName>
</protein>
<evidence type="ECO:0000259" key="6">
    <source>
        <dbReference type="Pfam" id="PF16875"/>
    </source>
</evidence>
<dbReference type="Proteomes" id="UP001247542">
    <property type="component" value="Unassembled WGS sequence"/>
</dbReference>
<dbReference type="PROSITE" id="PS00512">
    <property type="entry name" value="ALPHA_GALACTOSIDASE"/>
    <property type="match status" value="1"/>
</dbReference>
<keyword evidence="8" id="KW-1185">Reference proteome</keyword>
<evidence type="ECO:0000256" key="3">
    <source>
        <dbReference type="ARBA" id="ARBA00022801"/>
    </source>
</evidence>
<dbReference type="SUPFAM" id="SSF51445">
    <property type="entry name" value="(Trans)glycosidases"/>
    <property type="match status" value="1"/>
</dbReference>
<dbReference type="PANTHER" id="PTHR43053">
    <property type="entry name" value="GLYCOSIDASE FAMILY 31"/>
    <property type="match status" value="1"/>
</dbReference>
<reference evidence="7 8" key="1">
    <citation type="submission" date="2023-06" db="EMBL/GenBank/DDBJ databases">
        <title>Draft genome sequence of Gleimia hominis type strain CCUG 57540T.</title>
        <authorList>
            <person name="Salva-Serra F."/>
            <person name="Cardew S."/>
            <person name="Jensie Markopoulos S."/>
            <person name="Ohlen M."/>
            <person name="Inganas E."/>
            <person name="Svensson-Stadler L."/>
            <person name="Moore E.R.B."/>
        </authorList>
    </citation>
    <scope>NUCLEOTIDE SEQUENCE [LARGE SCALE GENOMIC DNA]</scope>
    <source>
        <strain evidence="7 8">CCUG 57540</strain>
    </source>
</reference>
<dbReference type="Pfam" id="PF16875">
    <property type="entry name" value="Glyco_hydro_36N"/>
    <property type="match status" value="1"/>
</dbReference>
<dbReference type="Gene3D" id="3.20.20.70">
    <property type="entry name" value="Aldolase class I"/>
    <property type="match status" value="1"/>
</dbReference>
<evidence type="ECO:0000256" key="4">
    <source>
        <dbReference type="ARBA" id="ARBA00023295"/>
    </source>
</evidence>
<dbReference type="Pfam" id="PF02065">
    <property type="entry name" value="Melibiase"/>
    <property type="match status" value="1"/>
</dbReference>
<dbReference type="PRINTS" id="PR00743">
    <property type="entry name" value="GLHYDRLASE36"/>
</dbReference>
<accession>A0ABU3ICN9</accession>
<sequence length="746" mass="81773">MMTLIHLRANGVSVLIESADDAPPAILHWGEDLGAIDAESATQVRSCIDLPVGTNAPDVPLRPALLMQAGDGWSGRPSVQGAFADGSGFSPKFATTAVAAQSGRGDAQPVTEKFKQMGSGSVGYTLEADTGLAGVLTVELTEQGLLRSRMKLTNAAAQPYQLSGLCLALPVPLDAVETLDFAGRWGKERVPQRQEITVGTHLREGRKGRTGADAAYVLHAGERGFNFGSGKIWALHTAWSGNHVTYLERTYSGVQVLGGGELLLPGECTLEPGDSYTSPFVYASFGHGLDQVAARFHQFMRARPQHPKTPRPVTLNVWEAVYFDHDLDKLKRLADIASEVGVERYVLDDGWFGARRSDHAGLGDWVVSKDVWPHGLRPLSDYVKSLGMKFGLWFEPEMVNLDSDVARAHPEWVMQAGSRMPIPSRDQQVLNLAIPQAYAHVRDQMVRVIEDADVSYIKWDHNRDLIDAGYAESGKAAFHAQTLAAYTLMDELKARFPGLEIESCSSGGGRVDLEVLQHADRVWVSDCIDPLERQQMNRWTAQLIPLEMMGSHIASEVSHTTGRTHSLSFRAVTAMFGHLGIEWDLEAASPADRQELRYWLDVYKQHRDLLSTGRLVRADRGEDSVWVTGVVAQDQAQALYQMVSVDRSAMSPRGCFTFPGLDPHKDYRVRLLMAHTPPSGFKPPKWLEGSWPNSAAKSAGNAPAEQSGRAYEVARIRGSLLSEVGLAVPSINPEQALLFEVSEAVR</sequence>
<proteinExistence type="inferred from homology"/>
<name>A0ABU3ICN9_9ACTO</name>
<dbReference type="InterPro" id="IPR038417">
    <property type="entry name" value="Alpga-gal_N_sf"/>
</dbReference>
<feature type="domain" description="Glycosyl hydrolase family 36 N-terminal" evidence="6">
    <location>
        <begin position="24"/>
        <end position="270"/>
    </location>
</feature>
<evidence type="ECO:0000256" key="5">
    <source>
        <dbReference type="PIRNR" id="PIRNR005536"/>
    </source>
</evidence>
<dbReference type="Gene3D" id="2.70.98.60">
    <property type="entry name" value="alpha-galactosidase from lactobacil brevis"/>
    <property type="match status" value="1"/>
</dbReference>